<dbReference type="PANTHER" id="PTHR43236:SF1">
    <property type="entry name" value="BLL7220 PROTEIN"/>
    <property type="match status" value="1"/>
</dbReference>
<dbReference type="InterPro" id="IPR010982">
    <property type="entry name" value="Lambda_DNA-bd_dom_sf"/>
</dbReference>
<dbReference type="InterPro" id="IPR010359">
    <property type="entry name" value="IrrE_HExxH"/>
</dbReference>
<dbReference type="AlphaFoldDB" id="A0A5N0UVF5"/>
<keyword evidence="4" id="KW-1185">Reference proteome</keyword>
<evidence type="ECO:0000313" key="3">
    <source>
        <dbReference type="EMBL" id="KAA9156452.1"/>
    </source>
</evidence>
<comment type="similarity">
    <text evidence="1">Belongs to the short-chain fatty acyl-CoA assimilation regulator (ScfR) family.</text>
</comment>
<evidence type="ECO:0000259" key="2">
    <source>
        <dbReference type="PROSITE" id="PS50943"/>
    </source>
</evidence>
<dbReference type="PROSITE" id="PS50943">
    <property type="entry name" value="HTH_CROC1"/>
    <property type="match status" value="1"/>
</dbReference>
<dbReference type="Proteomes" id="UP000319769">
    <property type="component" value="Unassembled WGS sequence"/>
</dbReference>
<organism evidence="3 4">
    <name type="scientific">Amycolatopsis acidicola</name>
    <dbReference type="NCBI Taxonomy" id="2596893"/>
    <lineage>
        <taxon>Bacteria</taxon>
        <taxon>Bacillati</taxon>
        <taxon>Actinomycetota</taxon>
        <taxon>Actinomycetes</taxon>
        <taxon>Pseudonocardiales</taxon>
        <taxon>Pseudonocardiaceae</taxon>
        <taxon>Amycolatopsis</taxon>
    </lineage>
</organism>
<dbReference type="SMART" id="SM00530">
    <property type="entry name" value="HTH_XRE"/>
    <property type="match status" value="1"/>
</dbReference>
<dbReference type="Pfam" id="PF01381">
    <property type="entry name" value="HTH_3"/>
    <property type="match status" value="1"/>
</dbReference>
<gene>
    <name evidence="3" type="ORF">FPZ12_027585</name>
</gene>
<dbReference type="PANTHER" id="PTHR43236">
    <property type="entry name" value="ANTITOXIN HIGA1"/>
    <property type="match status" value="1"/>
</dbReference>
<feature type="domain" description="HTH cro/C1-type" evidence="2">
    <location>
        <begin position="7"/>
        <end position="62"/>
    </location>
</feature>
<dbReference type="InterPro" id="IPR001387">
    <property type="entry name" value="Cro/C1-type_HTH"/>
</dbReference>
<dbReference type="Pfam" id="PF06114">
    <property type="entry name" value="Peptidase_M78"/>
    <property type="match status" value="1"/>
</dbReference>
<evidence type="ECO:0000256" key="1">
    <source>
        <dbReference type="ARBA" id="ARBA00007227"/>
    </source>
</evidence>
<protein>
    <submittedName>
        <fullName evidence="3">ImmA/IrrE family metallo-endopeptidase</fullName>
    </submittedName>
</protein>
<dbReference type="CDD" id="cd00093">
    <property type="entry name" value="HTH_XRE"/>
    <property type="match status" value="1"/>
</dbReference>
<evidence type="ECO:0000313" key="4">
    <source>
        <dbReference type="Proteomes" id="UP000319769"/>
    </source>
</evidence>
<reference evidence="3" key="1">
    <citation type="submission" date="2019-09" db="EMBL/GenBank/DDBJ databases">
        <authorList>
            <person name="Teo W.F.A."/>
            <person name="Duangmal K."/>
        </authorList>
    </citation>
    <scope>NUCLEOTIDE SEQUENCE [LARGE SCALE GENOMIC DNA]</scope>
    <source>
        <strain evidence="3">K81G1</strain>
    </source>
</reference>
<proteinExistence type="inferred from homology"/>
<name>A0A5N0UVF5_9PSEU</name>
<dbReference type="OrthoDB" id="9794834at2"/>
<dbReference type="InterPro" id="IPR052345">
    <property type="entry name" value="Rad_response_metalloprotease"/>
</dbReference>
<comment type="caution">
    <text evidence="3">The sequence shown here is derived from an EMBL/GenBank/DDBJ whole genome shotgun (WGS) entry which is preliminary data.</text>
</comment>
<sequence length="370" mass="41163">MFYGERIKQLREMHKLTQAALIQNIPEITQSQLSRIEKGRVEATEEVATLIAASTGVTVDFLTRSPDVDLRAHTPQFRARSRVTESARNSALQWARLIAEKFEELSGGNTLFPVGLRQLYGANPRDAAQEVRSWLGFNSDEPIHSLILDVEKVGVTVIGLPIVESNIDAFCAWREGVPTICLLDGVPGDRLRFTAAHELGHLVLHDGQRSGQEVEREADAFAAELLTPINSIKNEFPSKITLSTLTMMKTSWGVSLRTLIRRARELNLIDQDRAVGLYRQISARGWNRAEPGHVPVEKPRAFRKMAEMRYGPGPNIPLLATEAAWSEELASNIVDRHAKASELPFVGPSFTRVKGENVVDFQARRAARSG</sequence>
<dbReference type="GO" id="GO:0003677">
    <property type="term" value="F:DNA binding"/>
    <property type="evidence" value="ECO:0007669"/>
    <property type="project" value="InterPro"/>
</dbReference>
<dbReference type="Gene3D" id="1.10.260.40">
    <property type="entry name" value="lambda repressor-like DNA-binding domains"/>
    <property type="match status" value="1"/>
</dbReference>
<dbReference type="Gene3D" id="1.10.10.2910">
    <property type="match status" value="1"/>
</dbReference>
<accession>A0A5N0UVF5</accession>
<dbReference type="EMBL" id="VMNW02000049">
    <property type="protein sequence ID" value="KAA9156452.1"/>
    <property type="molecule type" value="Genomic_DNA"/>
</dbReference>
<dbReference type="SUPFAM" id="SSF47413">
    <property type="entry name" value="lambda repressor-like DNA-binding domains"/>
    <property type="match status" value="1"/>
</dbReference>